<name>W1NRM8_AMBTC</name>
<dbReference type="Proteomes" id="UP000017836">
    <property type="component" value="Unassembled WGS sequence"/>
</dbReference>
<dbReference type="HOGENOM" id="CLU_2834559_0_0_1"/>
<dbReference type="Gramene" id="ERM98198">
    <property type="protein sequence ID" value="ERM98198"/>
    <property type="gene ID" value="AMTR_s00095p00137240"/>
</dbReference>
<sequence>MVACCPIGHPFDGLDLRCELAVDSVSKSRTLTLGSKYISLLRQTITQKDTGTSTLLVGKAKSWVPT</sequence>
<evidence type="ECO:0000313" key="1">
    <source>
        <dbReference type="EMBL" id="ERM98198.1"/>
    </source>
</evidence>
<accession>W1NRM8</accession>
<organism evidence="1 2">
    <name type="scientific">Amborella trichopoda</name>
    <dbReference type="NCBI Taxonomy" id="13333"/>
    <lineage>
        <taxon>Eukaryota</taxon>
        <taxon>Viridiplantae</taxon>
        <taxon>Streptophyta</taxon>
        <taxon>Embryophyta</taxon>
        <taxon>Tracheophyta</taxon>
        <taxon>Spermatophyta</taxon>
        <taxon>Magnoliopsida</taxon>
        <taxon>Amborellales</taxon>
        <taxon>Amborellaceae</taxon>
        <taxon>Amborella</taxon>
    </lineage>
</organism>
<proteinExistence type="predicted"/>
<reference evidence="2" key="1">
    <citation type="journal article" date="2013" name="Science">
        <title>The Amborella genome and the evolution of flowering plants.</title>
        <authorList>
            <consortium name="Amborella Genome Project"/>
        </authorList>
    </citation>
    <scope>NUCLEOTIDE SEQUENCE [LARGE SCALE GENOMIC DNA]</scope>
</reference>
<keyword evidence="2" id="KW-1185">Reference proteome</keyword>
<dbReference type="AlphaFoldDB" id="W1NRM8"/>
<evidence type="ECO:0000313" key="2">
    <source>
        <dbReference type="Proteomes" id="UP000017836"/>
    </source>
</evidence>
<protein>
    <submittedName>
        <fullName evidence="1">Uncharacterized protein</fullName>
    </submittedName>
</protein>
<dbReference type="EMBL" id="KI395483">
    <property type="protein sequence ID" value="ERM98198.1"/>
    <property type="molecule type" value="Genomic_DNA"/>
</dbReference>
<gene>
    <name evidence="1" type="ORF">AMTR_s00095p00137240</name>
</gene>